<dbReference type="Gene3D" id="3.10.580.10">
    <property type="entry name" value="CBS-domain"/>
    <property type="match status" value="1"/>
</dbReference>
<dbReference type="PANTHER" id="PTHR43080">
    <property type="entry name" value="CBS DOMAIN-CONTAINING PROTEIN CBSX3, MITOCHONDRIAL"/>
    <property type="match status" value="1"/>
</dbReference>
<dbReference type="InterPro" id="IPR044725">
    <property type="entry name" value="CBSX3_CBS_dom"/>
</dbReference>
<name>A0A3B0ZE26_9ZZZZ</name>
<sequence length="152" mass="16872">MNVEHILKNKNAGNYIAEANDSLADAIKTMAANRIGSLIVLKNGQPDGIVTERDVMYAAAEHSNKMFALKVAEVMSSHLITCNLESTLDHAMEMMINNETEHRIRHLPVVDNEGQFAGIISMSDVVSALLTKTEFENKLLMNYIKNWPDAEA</sequence>
<organism evidence="3">
    <name type="scientific">hydrothermal vent metagenome</name>
    <dbReference type="NCBI Taxonomy" id="652676"/>
    <lineage>
        <taxon>unclassified sequences</taxon>
        <taxon>metagenomes</taxon>
        <taxon>ecological metagenomes</taxon>
    </lineage>
</organism>
<accession>A0A3B0ZE26</accession>
<dbReference type="SMART" id="SM00116">
    <property type="entry name" value="CBS"/>
    <property type="match status" value="2"/>
</dbReference>
<dbReference type="PROSITE" id="PS51371">
    <property type="entry name" value="CBS"/>
    <property type="match status" value="2"/>
</dbReference>
<dbReference type="Pfam" id="PF00571">
    <property type="entry name" value="CBS"/>
    <property type="match status" value="2"/>
</dbReference>
<evidence type="ECO:0000313" key="3">
    <source>
        <dbReference type="EMBL" id="VAW87260.1"/>
    </source>
</evidence>
<protein>
    <recommendedName>
        <fullName evidence="2">CBS domain-containing protein</fullName>
    </recommendedName>
</protein>
<dbReference type="InterPro" id="IPR046342">
    <property type="entry name" value="CBS_dom_sf"/>
</dbReference>
<reference evidence="3" key="1">
    <citation type="submission" date="2018-06" db="EMBL/GenBank/DDBJ databases">
        <authorList>
            <person name="Zhirakovskaya E."/>
        </authorList>
    </citation>
    <scope>NUCLEOTIDE SEQUENCE</scope>
</reference>
<keyword evidence="1" id="KW-0129">CBS domain</keyword>
<dbReference type="PANTHER" id="PTHR43080:SF2">
    <property type="entry name" value="CBS DOMAIN-CONTAINING PROTEIN"/>
    <property type="match status" value="1"/>
</dbReference>
<dbReference type="EMBL" id="UOFO01000115">
    <property type="protein sequence ID" value="VAW87260.1"/>
    <property type="molecule type" value="Genomic_DNA"/>
</dbReference>
<evidence type="ECO:0000259" key="2">
    <source>
        <dbReference type="PROSITE" id="PS51371"/>
    </source>
</evidence>
<feature type="domain" description="CBS" evidence="2">
    <location>
        <begin position="8"/>
        <end position="66"/>
    </location>
</feature>
<proteinExistence type="predicted"/>
<gene>
    <name evidence="3" type="ORF">MNBD_GAMMA16-362</name>
</gene>
<evidence type="ECO:0000256" key="1">
    <source>
        <dbReference type="ARBA" id="ARBA00023122"/>
    </source>
</evidence>
<dbReference type="AlphaFoldDB" id="A0A3B0ZE26"/>
<feature type="domain" description="CBS" evidence="2">
    <location>
        <begin position="75"/>
        <end position="135"/>
    </location>
</feature>
<dbReference type="InterPro" id="IPR051257">
    <property type="entry name" value="Diverse_CBS-Domain"/>
</dbReference>
<dbReference type="InterPro" id="IPR000644">
    <property type="entry name" value="CBS_dom"/>
</dbReference>
<dbReference type="CDD" id="cd04623">
    <property type="entry name" value="CBS_pair_bac_euk"/>
    <property type="match status" value="1"/>
</dbReference>
<dbReference type="SUPFAM" id="SSF54631">
    <property type="entry name" value="CBS-domain pair"/>
    <property type="match status" value="1"/>
</dbReference>